<evidence type="ECO:0000313" key="2">
    <source>
        <dbReference type="Proteomes" id="UP000000851"/>
    </source>
</evidence>
<gene>
    <name evidence="1" type="ordered locus">Caci_0533</name>
</gene>
<dbReference type="Gene3D" id="1.10.1200.10">
    <property type="entry name" value="ACP-like"/>
    <property type="match status" value="1"/>
</dbReference>
<dbReference type="EMBL" id="CP001700">
    <property type="protein sequence ID" value="ACU69476.1"/>
    <property type="molecule type" value="Genomic_DNA"/>
</dbReference>
<dbReference type="RefSeq" id="WP_012784771.1">
    <property type="nucleotide sequence ID" value="NC_013131.1"/>
</dbReference>
<dbReference type="STRING" id="479433.Caci_0533"/>
<dbReference type="SUPFAM" id="SSF47336">
    <property type="entry name" value="ACP-like"/>
    <property type="match status" value="1"/>
</dbReference>
<reference evidence="1 2" key="1">
    <citation type="journal article" date="2009" name="Stand. Genomic Sci.">
        <title>Complete genome sequence of Catenulispora acidiphila type strain (ID 139908).</title>
        <authorList>
            <person name="Copeland A."/>
            <person name="Lapidus A."/>
            <person name="Glavina Del Rio T."/>
            <person name="Nolan M."/>
            <person name="Lucas S."/>
            <person name="Chen F."/>
            <person name="Tice H."/>
            <person name="Cheng J.F."/>
            <person name="Bruce D."/>
            <person name="Goodwin L."/>
            <person name="Pitluck S."/>
            <person name="Mikhailova N."/>
            <person name="Pati A."/>
            <person name="Ivanova N."/>
            <person name="Mavromatis K."/>
            <person name="Chen A."/>
            <person name="Palaniappan K."/>
            <person name="Chain P."/>
            <person name="Land M."/>
            <person name="Hauser L."/>
            <person name="Chang Y.J."/>
            <person name="Jeffries C.D."/>
            <person name="Chertkov O."/>
            <person name="Brettin T."/>
            <person name="Detter J.C."/>
            <person name="Han C."/>
            <person name="Ali Z."/>
            <person name="Tindall B.J."/>
            <person name="Goker M."/>
            <person name="Bristow J."/>
            <person name="Eisen J.A."/>
            <person name="Markowitz V."/>
            <person name="Hugenholtz P."/>
            <person name="Kyrpides N.C."/>
            <person name="Klenk H.P."/>
        </authorList>
    </citation>
    <scope>NUCLEOTIDE SEQUENCE [LARGE SCALE GENOMIC DNA]</scope>
    <source>
        <strain evidence="2">DSM 44928 / JCM 14897 / NBRC 102108 / NRRL B-24433 / ID139908</strain>
    </source>
</reference>
<dbReference type="HOGENOM" id="CLU_185062_0_0_11"/>
<evidence type="ECO:0000313" key="1">
    <source>
        <dbReference type="EMBL" id="ACU69476.1"/>
    </source>
</evidence>
<keyword evidence="2" id="KW-1185">Reference proteome</keyword>
<dbReference type="AlphaFoldDB" id="C7PXC5"/>
<evidence type="ECO:0008006" key="3">
    <source>
        <dbReference type="Google" id="ProtNLM"/>
    </source>
</evidence>
<dbReference type="OrthoDB" id="8778689at2"/>
<proteinExistence type="predicted"/>
<dbReference type="InParanoid" id="C7PXC5"/>
<sequence length="94" mass="10730">MSELTDTTASPVPSVPQEPAKDLVVEYLLAKRPELGTIDPDYDLIDNRVLDSLGFVNFLYVLEEQTGREIALEEVSPEDFRTLRRIRARFFDGE</sequence>
<dbReference type="eggNOG" id="COG0236">
    <property type="taxonomic scope" value="Bacteria"/>
</dbReference>
<dbReference type="Proteomes" id="UP000000851">
    <property type="component" value="Chromosome"/>
</dbReference>
<name>C7PXC5_CATAD</name>
<dbReference type="InterPro" id="IPR036736">
    <property type="entry name" value="ACP-like_sf"/>
</dbReference>
<organism evidence="1 2">
    <name type="scientific">Catenulispora acidiphila (strain DSM 44928 / JCM 14897 / NBRC 102108 / NRRL B-24433 / ID139908)</name>
    <dbReference type="NCBI Taxonomy" id="479433"/>
    <lineage>
        <taxon>Bacteria</taxon>
        <taxon>Bacillati</taxon>
        <taxon>Actinomycetota</taxon>
        <taxon>Actinomycetes</taxon>
        <taxon>Catenulisporales</taxon>
        <taxon>Catenulisporaceae</taxon>
        <taxon>Catenulispora</taxon>
    </lineage>
</organism>
<dbReference type="KEGG" id="cai:Caci_0533"/>
<accession>C7PXC5</accession>
<protein>
    <recommendedName>
        <fullName evidence="3">Carrier domain-containing protein</fullName>
    </recommendedName>
</protein>